<proteinExistence type="predicted"/>
<dbReference type="RefSeq" id="WP_382317033.1">
    <property type="nucleotide sequence ID" value="NZ_JBHUFD010000018.1"/>
</dbReference>
<reference evidence="3" key="1">
    <citation type="journal article" date="2019" name="Int. J. Syst. Evol. Microbiol.">
        <title>The Global Catalogue of Microorganisms (GCM) 10K type strain sequencing project: providing services to taxonomists for standard genome sequencing and annotation.</title>
        <authorList>
            <consortium name="The Broad Institute Genomics Platform"/>
            <consortium name="The Broad Institute Genome Sequencing Center for Infectious Disease"/>
            <person name="Wu L."/>
            <person name="Ma J."/>
        </authorList>
    </citation>
    <scope>NUCLEOTIDE SEQUENCE [LARGE SCALE GENOMIC DNA]</scope>
    <source>
        <strain evidence="3">CGMCC 1.15795</strain>
    </source>
</reference>
<protein>
    <submittedName>
        <fullName evidence="2">Uncharacterized protein</fullName>
    </submittedName>
</protein>
<feature type="signal peptide" evidence="1">
    <location>
        <begin position="1"/>
        <end position="19"/>
    </location>
</feature>
<evidence type="ECO:0000313" key="3">
    <source>
        <dbReference type="Proteomes" id="UP001597197"/>
    </source>
</evidence>
<evidence type="ECO:0000256" key="1">
    <source>
        <dbReference type="SAM" id="SignalP"/>
    </source>
</evidence>
<comment type="caution">
    <text evidence="2">The sequence shown here is derived from an EMBL/GenBank/DDBJ whole genome shotgun (WGS) entry which is preliminary data.</text>
</comment>
<organism evidence="2 3">
    <name type="scientific">Hymenobacter bucti</name>
    <dbReference type="NCBI Taxonomy" id="1844114"/>
    <lineage>
        <taxon>Bacteria</taxon>
        <taxon>Pseudomonadati</taxon>
        <taxon>Bacteroidota</taxon>
        <taxon>Cytophagia</taxon>
        <taxon>Cytophagales</taxon>
        <taxon>Hymenobacteraceae</taxon>
        <taxon>Hymenobacter</taxon>
    </lineage>
</organism>
<feature type="chain" id="PRO_5045300491" evidence="1">
    <location>
        <begin position="20"/>
        <end position="327"/>
    </location>
</feature>
<name>A0ABW4QZL3_9BACT</name>
<dbReference type="Proteomes" id="UP001597197">
    <property type="component" value="Unassembled WGS sequence"/>
</dbReference>
<sequence length="327" mass="36448">MRKQLLLLSMLGAALSAQAQGFDFNKEFPYRPLTAWTPGMRFVMPDLSGSFDCPLMVFKGPAFMGTDLYDNSPNDKALVGTTFTFARLDGFRDRGHNNNGNGSNTDQVAVVFKAPGGKQYAHIINTPLAELKRAPDRNGAPCLVNLEEVERARRLLVGQTLYVLQAYISRASTRDNVQYLPKFVPVKIIKVAPGIGRAPVRLTFEYVGLQPQQVQEQNYIFSGTNGVRVAGSADLPADAFLKNFSFSDPRTSAAGTSATKWKAIQQGALVKGMSMKEVEQVMGKPKRQAESMEEERTTVWYYSRFQGKEWTLLFKNGILDRYATYQE</sequence>
<dbReference type="EMBL" id="JBHUFD010000018">
    <property type="protein sequence ID" value="MFD1874872.1"/>
    <property type="molecule type" value="Genomic_DNA"/>
</dbReference>
<keyword evidence="1" id="KW-0732">Signal</keyword>
<evidence type="ECO:0000313" key="2">
    <source>
        <dbReference type="EMBL" id="MFD1874872.1"/>
    </source>
</evidence>
<accession>A0ABW4QZL3</accession>
<keyword evidence="3" id="KW-1185">Reference proteome</keyword>
<gene>
    <name evidence="2" type="ORF">ACFSDX_20730</name>
</gene>